<evidence type="ECO:0000313" key="2">
    <source>
        <dbReference type="EMBL" id="RHL64835.1"/>
    </source>
</evidence>
<evidence type="ECO:0000256" key="1">
    <source>
        <dbReference type="SAM" id="MobiDB-lite"/>
    </source>
</evidence>
<feature type="region of interest" description="Disordered" evidence="1">
    <location>
        <begin position="42"/>
        <end position="70"/>
    </location>
</feature>
<dbReference type="AlphaFoldDB" id="A0A415M7P3"/>
<dbReference type="EMBL" id="QROY01000020">
    <property type="protein sequence ID" value="RHL64835.1"/>
    <property type="molecule type" value="Genomic_DNA"/>
</dbReference>
<gene>
    <name evidence="2" type="ORF">DW007_14875</name>
</gene>
<evidence type="ECO:0000313" key="3">
    <source>
        <dbReference type="Proteomes" id="UP000285201"/>
    </source>
</evidence>
<organism evidence="2 3">
    <name type="scientific">Lachnospira eligens</name>
    <dbReference type="NCBI Taxonomy" id="39485"/>
    <lineage>
        <taxon>Bacteria</taxon>
        <taxon>Bacillati</taxon>
        <taxon>Bacillota</taxon>
        <taxon>Clostridia</taxon>
        <taxon>Lachnospirales</taxon>
        <taxon>Lachnospiraceae</taxon>
        <taxon>Lachnospira</taxon>
    </lineage>
</organism>
<dbReference type="RefSeq" id="WP_118371322.1">
    <property type="nucleotide sequence ID" value="NZ_QROY01000020.1"/>
</dbReference>
<comment type="caution">
    <text evidence="2">The sequence shown here is derived from an EMBL/GenBank/DDBJ whole genome shotgun (WGS) entry which is preliminary data.</text>
</comment>
<accession>A0A415M7P3</accession>
<sequence length="260" mass="29339">MKKKIKSAVISITIIAVLLLSILIGVKNGAIDKLTKEMPTLATSQTETKKSAENESEKNESSNSSRVRNSRKRDIVNIGQEFELIDWDIRYGYDENNRDTYNVFNVTVKSVDISRECDFDINRIDYGLTNKKDSMDDNNNFISDYYYVTVKLNVNKDINDHDVPPDGEISSFKTVWFIGKIDSDGILQRISNSGAVGSDVLDKHGNVYFEKGETKTITLYFLITDEEFESETLAIDFHIDGSPDKGTLAIVHEPEANKIS</sequence>
<reference evidence="2 3" key="1">
    <citation type="submission" date="2018-08" db="EMBL/GenBank/DDBJ databases">
        <title>A genome reference for cultivated species of the human gut microbiota.</title>
        <authorList>
            <person name="Zou Y."/>
            <person name="Xue W."/>
            <person name="Luo G."/>
        </authorList>
    </citation>
    <scope>NUCLEOTIDE SEQUENCE [LARGE SCALE GENOMIC DNA]</scope>
    <source>
        <strain evidence="2 3">AF36-7BH</strain>
    </source>
</reference>
<dbReference type="Proteomes" id="UP000285201">
    <property type="component" value="Unassembled WGS sequence"/>
</dbReference>
<name>A0A415M7P3_9FIRM</name>
<protein>
    <submittedName>
        <fullName evidence="2">Uncharacterized protein</fullName>
    </submittedName>
</protein>
<feature type="compositionally biased region" description="Basic and acidic residues" evidence="1">
    <location>
        <begin position="47"/>
        <end position="60"/>
    </location>
</feature>
<proteinExistence type="predicted"/>